<keyword evidence="2" id="KW-1185">Reference proteome</keyword>
<proteinExistence type="predicted"/>
<dbReference type="Proteomes" id="UP001241377">
    <property type="component" value="Unassembled WGS sequence"/>
</dbReference>
<protein>
    <submittedName>
        <fullName evidence="1">Uncharacterized protein</fullName>
    </submittedName>
</protein>
<accession>A0ACC2VTE6</accession>
<reference evidence="1" key="1">
    <citation type="submission" date="2023-04" db="EMBL/GenBank/DDBJ databases">
        <title>Draft Genome sequencing of Naganishia species isolated from polar environments using Oxford Nanopore Technology.</title>
        <authorList>
            <person name="Leo P."/>
            <person name="Venkateswaran K."/>
        </authorList>
    </citation>
    <scope>NUCLEOTIDE SEQUENCE</scope>
    <source>
        <strain evidence="1">MNA-CCFEE 5261</strain>
    </source>
</reference>
<dbReference type="EMBL" id="JASBWR010000053">
    <property type="protein sequence ID" value="KAJ9102165.1"/>
    <property type="molecule type" value="Genomic_DNA"/>
</dbReference>
<organism evidence="1 2">
    <name type="scientific">Naganishia cerealis</name>
    <dbReference type="NCBI Taxonomy" id="610337"/>
    <lineage>
        <taxon>Eukaryota</taxon>
        <taxon>Fungi</taxon>
        <taxon>Dikarya</taxon>
        <taxon>Basidiomycota</taxon>
        <taxon>Agaricomycotina</taxon>
        <taxon>Tremellomycetes</taxon>
        <taxon>Filobasidiales</taxon>
        <taxon>Filobasidiaceae</taxon>
        <taxon>Naganishia</taxon>
    </lineage>
</organism>
<gene>
    <name evidence="1" type="ORF">QFC19_004903</name>
</gene>
<evidence type="ECO:0000313" key="2">
    <source>
        <dbReference type="Proteomes" id="UP001241377"/>
    </source>
</evidence>
<sequence length="414" mass="45520">MALLKVDLGITPETTYSLAGKQIKFDSADSVSGYILDLVSQKNVQKIDLSGNTIGIEASEALSKAIIAHKDTLLEVDLSDIYTGRLNTEIPQSLQYILPALLQCSKLLLVNLCDNAFGLQTIDPIEDYLAKAVTIEHLILSNNGMGPFAGARIGTCLFKLAKAKQAAGKPSLKSFICGRNRLEDGSTNHLSIGLRNHKDLQVVRLYQNGIRPKGIARLLRDGLSRNKELQILDLQDNTFTAKPSAVLAETLDQWPKLKELNLNDCLLKASGSLLLAEALSKSESKTQLETLRLQYNELEEDALKVLAEAVTAKLPNLKVLELNGNRFEEDSPSLEKINGVFEDRGHGEVDELDDLEEIDSEEEDDDEESVDEAEEEQEEVDLDQLEKELAGITVEDKDKSVDSLADKLSGAHIN</sequence>
<comment type="caution">
    <text evidence="1">The sequence shown here is derived from an EMBL/GenBank/DDBJ whole genome shotgun (WGS) entry which is preliminary data.</text>
</comment>
<evidence type="ECO:0000313" key="1">
    <source>
        <dbReference type="EMBL" id="KAJ9102165.1"/>
    </source>
</evidence>
<name>A0ACC2VTE6_9TREE</name>